<sequence length="180" mass="21078">MFNKNIKLVLAFLIIAYAGYQFVEGYIGNGIALIFLSLIFVFLYFRNEIILLAFLRMRKQDMEGTQKWLSKIKNPESSLIKKQQGYYNYLHGIIYSQKNLTQAEKYFKKALKLGLTMHYDVAMAKLSLAGIAMQKGRKREATTLLQEAKKLDKNNMLTEQIKMMQQQMKKGPQQVRTRYR</sequence>
<dbReference type="RefSeq" id="WP_106145659.1">
    <property type="nucleotide sequence ID" value="NZ_PVYX01000002.1"/>
</dbReference>
<dbReference type="InterPro" id="IPR011990">
    <property type="entry name" value="TPR-like_helical_dom_sf"/>
</dbReference>
<keyword evidence="1" id="KW-0472">Membrane</keyword>
<keyword evidence="1" id="KW-1133">Transmembrane helix</keyword>
<proteinExistence type="predicted"/>
<reference evidence="2 3" key="1">
    <citation type="submission" date="2018-03" db="EMBL/GenBank/DDBJ databases">
        <title>Genomic Encyclopedia of Archaeal and Bacterial Type Strains, Phase II (KMG-II): from individual species to whole genera.</title>
        <authorList>
            <person name="Goeker M."/>
        </authorList>
    </citation>
    <scope>NUCLEOTIDE SEQUENCE [LARGE SCALE GENOMIC DNA]</scope>
    <source>
        <strain evidence="2 3">DSM 25027</strain>
    </source>
</reference>
<feature type="transmembrane region" description="Helical" evidence="1">
    <location>
        <begin position="31"/>
        <end position="55"/>
    </location>
</feature>
<evidence type="ECO:0000256" key="1">
    <source>
        <dbReference type="SAM" id="Phobius"/>
    </source>
</evidence>
<name>A0A2T0MA31_9FLAO</name>
<dbReference type="AlphaFoldDB" id="A0A2T0MA31"/>
<protein>
    <submittedName>
        <fullName evidence="2">Uncharacterized protein</fullName>
    </submittedName>
</protein>
<dbReference type="Proteomes" id="UP000237640">
    <property type="component" value="Unassembled WGS sequence"/>
</dbReference>
<organism evidence="2 3">
    <name type="scientific">Flagellimonas meridianipacifica</name>
    <dbReference type="NCBI Taxonomy" id="1080225"/>
    <lineage>
        <taxon>Bacteria</taxon>
        <taxon>Pseudomonadati</taxon>
        <taxon>Bacteroidota</taxon>
        <taxon>Flavobacteriia</taxon>
        <taxon>Flavobacteriales</taxon>
        <taxon>Flavobacteriaceae</taxon>
        <taxon>Flagellimonas</taxon>
    </lineage>
</organism>
<keyword evidence="3" id="KW-1185">Reference proteome</keyword>
<accession>A0A2T0MA31</accession>
<dbReference type="Gene3D" id="1.25.40.10">
    <property type="entry name" value="Tetratricopeptide repeat domain"/>
    <property type="match status" value="1"/>
</dbReference>
<keyword evidence="1" id="KW-0812">Transmembrane</keyword>
<evidence type="ECO:0000313" key="2">
    <source>
        <dbReference type="EMBL" id="PRX54374.1"/>
    </source>
</evidence>
<dbReference type="EMBL" id="PVYX01000002">
    <property type="protein sequence ID" value="PRX54374.1"/>
    <property type="molecule type" value="Genomic_DNA"/>
</dbReference>
<gene>
    <name evidence="2" type="ORF">CLV81_2774</name>
</gene>
<comment type="caution">
    <text evidence="2">The sequence shown here is derived from an EMBL/GenBank/DDBJ whole genome shotgun (WGS) entry which is preliminary data.</text>
</comment>
<dbReference type="SUPFAM" id="SSF48452">
    <property type="entry name" value="TPR-like"/>
    <property type="match status" value="1"/>
</dbReference>
<evidence type="ECO:0000313" key="3">
    <source>
        <dbReference type="Proteomes" id="UP000237640"/>
    </source>
</evidence>
<dbReference type="OrthoDB" id="1119469at2"/>